<dbReference type="PROSITE" id="PS00727">
    <property type="entry name" value="AP_NUCLEASE_F1_2"/>
    <property type="match status" value="1"/>
</dbReference>
<feature type="chain" id="PRO_5037089967" description="DNA repair nuclease/redox regulator APEX1" evidence="12">
    <location>
        <begin position="20"/>
        <end position="336"/>
    </location>
</feature>
<comment type="catalytic activity">
    <reaction evidence="1">
        <text>Exonucleolytic cleavage in the 3'- to 5'-direction to yield nucleoside 5'-phosphates.</text>
        <dbReference type="EC" id="3.1.11.2"/>
    </reaction>
</comment>
<keyword evidence="10" id="KW-0234">DNA repair</keyword>
<feature type="binding site" evidence="8">
    <location>
        <position position="230"/>
    </location>
    <ligand>
        <name>Mg(2+)</name>
        <dbReference type="ChEBI" id="CHEBI:18420"/>
        <label>1</label>
    </ligand>
</feature>
<evidence type="ECO:0000256" key="5">
    <source>
        <dbReference type="ARBA" id="ARBA00022801"/>
    </source>
</evidence>
<dbReference type="Proteomes" id="UP000887566">
    <property type="component" value="Unplaced"/>
</dbReference>
<feature type="signal peptide" evidence="12">
    <location>
        <begin position="1"/>
        <end position="19"/>
    </location>
</feature>
<dbReference type="GO" id="GO:0008311">
    <property type="term" value="F:double-stranded DNA 3'-5' DNA exonuclease activity"/>
    <property type="evidence" value="ECO:0007669"/>
    <property type="project" value="UniProtKB-EC"/>
</dbReference>
<dbReference type="GO" id="GO:0003677">
    <property type="term" value="F:DNA binding"/>
    <property type="evidence" value="ECO:0007669"/>
    <property type="project" value="InterPro"/>
</dbReference>
<dbReference type="GO" id="GO:0003906">
    <property type="term" value="F:DNA-(apurinic or apyrimidinic site) endonuclease activity"/>
    <property type="evidence" value="ECO:0007669"/>
    <property type="project" value="TreeGrafter"/>
</dbReference>
<dbReference type="Pfam" id="PF03372">
    <property type="entry name" value="Exo_endo_phos"/>
    <property type="match status" value="1"/>
</dbReference>
<protein>
    <recommendedName>
        <fullName evidence="10">DNA repair nuclease/redox regulator APEX1</fullName>
        <shortName evidence="10">APEN</shortName>
        <shortName evidence="10">REF-1</shortName>
        <ecNumber evidence="10">3.1.11.2</ecNumber>
        <ecNumber evidence="10">3.1.21.-</ecNumber>
    </recommendedName>
    <alternativeName>
        <fullName evidence="10">APEX nuclease</fullName>
    </alternativeName>
    <alternativeName>
        <fullName evidence="10">Apurinic-apyrimidinic endonuclease 1</fullName>
    </alternativeName>
    <alternativeName>
        <fullName evidence="10">Redox factor-1</fullName>
    </alternativeName>
    <component>
        <recommendedName>
            <fullName evidence="10">DNA repair nuclease/redox regulator APEX1, mitochondrial</fullName>
        </recommendedName>
    </component>
</protein>
<dbReference type="InterPro" id="IPR036691">
    <property type="entry name" value="Endo/exonu/phosph_ase_sf"/>
</dbReference>
<evidence type="ECO:0000313" key="14">
    <source>
        <dbReference type="Proteomes" id="UP000887566"/>
    </source>
</evidence>
<evidence type="ECO:0000256" key="2">
    <source>
        <dbReference type="ARBA" id="ARBA00001936"/>
    </source>
</evidence>
<feature type="binding site" evidence="8">
    <location>
        <position position="327"/>
    </location>
    <ligand>
        <name>Mg(2+)</name>
        <dbReference type="ChEBI" id="CHEBI:18420"/>
        <label>1</label>
    </ligand>
</feature>
<dbReference type="InterPro" id="IPR020847">
    <property type="entry name" value="AP_endonuclease_F1_BS"/>
</dbReference>
<dbReference type="PANTHER" id="PTHR22748:SF6">
    <property type="entry name" value="DNA-(APURINIC OR APYRIMIDINIC SITE) ENDONUCLEASE"/>
    <property type="match status" value="1"/>
</dbReference>
<dbReference type="GO" id="GO:0005634">
    <property type="term" value="C:nucleus"/>
    <property type="evidence" value="ECO:0007669"/>
    <property type="project" value="TreeGrafter"/>
</dbReference>
<feature type="domain" description="Endonuclease/exonuclease/phosphatase" evidence="13">
    <location>
        <begin position="79"/>
        <end position="327"/>
    </location>
</feature>
<dbReference type="EC" id="3.1.21.-" evidence="10"/>
<evidence type="ECO:0000256" key="1">
    <source>
        <dbReference type="ARBA" id="ARBA00000493"/>
    </source>
</evidence>
<evidence type="ECO:0000256" key="11">
    <source>
        <dbReference type="SAM" id="MobiDB-lite"/>
    </source>
</evidence>
<dbReference type="SUPFAM" id="SSF56219">
    <property type="entry name" value="DNase I-like"/>
    <property type="match status" value="1"/>
</dbReference>
<proteinExistence type="inferred from homology"/>
<feature type="binding site" evidence="8">
    <location>
        <position position="82"/>
    </location>
    <ligand>
        <name>Mg(2+)</name>
        <dbReference type="ChEBI" id="CHEBI:18420"/>
        <label>1</label>
    </ligand>
</feature>
<dbReference type="PROSITE" id="PS51435">
    <property type="entry name" value="AP_NUCLEASE_F1_4"/>
    <property type="match status" value="1"/>
</dbReference>
<comment type="similarity">
    <text evidence="3 10">Belongs to the DNA repair enzymes AP/ExoA family.</text>
</comment>
<dbReference type="CDD" id="cd09087">
    <property type="entry name" value="Ape1-like_AP-endo"/>
    <property type="match status" value="1"/>
</dbReference>
<evidence type="ECO:0000259" key="13">
    <source>
        <dbReference type="Pfam" id="PF03372"/>
    </source>
</evidence>
<dbReference type="NCBIfam" id="TIGR00633">
    <property type="entry name" value="xth"/>
    <property type="match status" value="1"/>
</dbReference>
<keyword evidence="14" id="KW-1185">Reference proteome</keyword>
<dbReference type="InterPro" id="IPR020848">
    <property type="entry name" value="AP_endonuclease_F1_CS"/>
</dbReference>
<dbReference type="PROSITE" id="PS00726">
    <property type="entry name" value="AP_NUCLEASE_F1_1"/>
    <property type="match status" value="1"/>
</dbReference>
<accession>A0A914VUU9</accession>
<evidence type="ECO:0000256" key="8">
    <source>
        <dbReference type="PIRSR" id="PIRSR604808-2"/>
    </source>
</evidence>
<name>A0A914VUU9_9BILA</name>
<feature type="region of interest" description="Disordered" evidence="11">
    <location>
        <begin position="23"/>
        <end position="57"/>
    </location>
</feature>
<dbReference type="EC" id="3.1.11.2" evidence="10"/>
<organism evidence="14 15">
    <name type="scientific">Plectus sambesii</name>
    <dbReference type="NCBI Taxonomy" id="2011161"/>
    <lineage>
        <taxon>Eukaryota</taxon>
        <taxon>Metazoa</taxon>
        <taxon>Ecdysozoa</taxon>
        <taxon>Nematoda</taxon>
        <taxon>Chromadorea</taxon>
        <taxon>Plectida</taxon>
        <taxon>Plectina</taxon>
        <taxon>Plectoidea</taxon>
        <taxon>Plectidae</taxon>
        <taxon>Plectus</taxon>
    </lineage>
</organism>
<reference evidence="15" key="1">
    <citation type="submission" date="2022-11" db="UniProtKB">
        <authorList>
            <consortium name="WormBaseParasite"/>
        </authorList>
    </citation>
    <scope>IDENTIFICATION</scope>
</reference>
<feature type="active site" description="Proton acceptor" evidence="7">
    <location>
        <position position="327"/>
    </location>
</feature>
<dbReference type="GO" id="GO:0006284">
    <property type="term" value="P:base-excision repair"/>
    <property type="evidence" value="ECO:0007669"/>
    <property type="project" value="TreeGrafter"/>
</dbReference>
<comment type="cofactor">
    <cofactor evidence="8 10">
        <name>Mg(2+)</name>
        <dbReference type="ChEBI" id="CHEBI:18420"/>
    </cofactor>
    <cofactor evidence="8 10">
        <name>Mn(2+)</name>
        <dbReference type="ChEBI" id="CHEBI:29035"/>
    </cofactor>
    <text evidence="8 10">Probably binds two magnesium or manganese ions per subunit.</text>
</comment>
<comment type="cofactor">
    <cofactor evidence="2">
        <name>Mn(2+)</name>
        <dbReference type="ChEBI" id="CHEBI:29035"/>
    </cofactor>
</comment>
<keyword evidence="6 8" id="KW-0460">Magnesium</keyword>
<feature type="site" description="Important for catalytic activity" evidence="9">
    <location>
        <position position="301"/>
    </location>
</feature>
<feature type="binding site" evidence="8">
    <location>
        <position position="111"/>
    </location>
    <ligand>
        <name>Mg(2+)</name>
        <dbReference type="ChEBI" id="CHEBI:18420"/>
        <label>1</label>
    </ligand>
</feature>
<evidence type="ECO:0000256" key="6">
    <source>
        <dbReference type="ARBA" id="ARBA00022842"/>
    </source>
</evidence>
<feature type="binding site" evidence="8">
    <location>
        <position position="326"/>
    </location>
    <ligand>
        <name>Mg(2+)</name>
        <dbReference type="ChEBI" id="CHEBI:18420"/>
        <label>1</label>
    </ligand>
</feature>
<evidence type="ECO:0000256" key="10">
    <source>
        <dbReference type="RuleBase" id="RU362131"/>
    </source>
</evidence>
<dbReference type="AlphaFoldDB" id="A0A914VUU9"/>
<keyword evidence="4 8" id="KW-0479">Metal-binding</keyword>
<feature type="site" description="Interaction with DNA substrate" evidence="9">
    <location>
        <position position="327"/>
    </location>
</feature>
<feature type="active site" description="Proton donor/acceptor" evidence="7">
    <location>
        <position position="228"/>
    </location>
</feature>
<evidence type="ECO:0000256" key="7">
    <source>
        <dbReference type="PIRSR" id="PIRSR604808-1"/>
    </source>
</evidence>
<dbReference type="GO" id="GO:0046872">
    <property type="term" value="F:metal ion binding"/>
    <property type="evidence" value="ECO:0007669"/>
    <property type="project" value="UniProtKB-KW"/>
</dbReference>
<sequence>MRFPTTALTRILMPSLVQSQLSFTKMPPKRQLSETSQTDSTAKKVKVSNGDSSKPLADSASEVVKAQNQCSDAPTLKLISWNVNGVRAWLKKKDCLKILSVEKPDILVIQETKCGSKDLPEEIKKVVDYHSYFQSSSGANGGNQGYTGVGLFSRTKPLNVTFGMDREEHDNEGRIITAEYEKFYLVGAYVPNAGRGLVRLKYRRTWNKDFLEYIKKLDEQKPVIYVGDLNVAHQEIDLANPKSNRNKTAGFTDEERADFDELLAVGFTDSYRHLYPTKKDAYTFWSYMGNARGKNVGWRLDYFLLSNRINEKICDCRILSDVMGSDHCPIEIKLAL</sequence>
<dbReference type="PROSITE" id="PS00728">
    <property type="entry name" value="AP_NUCLEASE_F1_3"/>
    <property type="match status" value="1"/>
</dbReference>
<keyword evidence="8" id="KW-0464">Manganese</keyword>
<dbReference type="PANTHER" id="PTHR22748">
    <property type="entry name" value="AP ENDONUCLEASE"/>
    <property type="match status" value="1"/>
</dbReference>
<dbReference type="Gene3D" id="3.60.10.10">
    <property type="entry name" value="Endonuclease/exonuclease/phosphatase"/>
    <property type="match status" value="1"/>
</dbReference>
<keyword evidence="10" id="KW-0227">DNA damage</keyword>
<evidence type="ECO:0000256" key="3">
    <source>
        <dbReference type="ARBA" id="ARBA00007092"/>
    </source>
</evidence>
<keyword evidence="5" id="KW-0378">Hydrolase</keyword>
<evidence type="ECO:0000256" key="9">
    <source>
        <dbReference type="PIRSR" id="PIRSR604808-3"/>
    </source>
</evidence>
<dbReference type="InterPro" id="IPR004808">
    <property type="entry name" value="AP_endonuc_1"/>
</dbReference>
<feature type="site" description="Transition state stabilizer" evidence="9">
    <location>
        <position position="230"/>
    </location>
</feature>
<evidence type="ECO:0000313" key="15">
    <source>
        <dbReference type="WBParaSite" id="PSAMB.scaffold2430size23268.g17713.t1"/>
    </source>
</evidence>
<evidence type="ECO:0000256" key="4">
    <source>
        <dbReference type="ARBA" id="ARBA00022723"/>
    </source>
</evidence>
<dbReference type="NCBIfam" id="TIGR00195">
    <property type="entry name" value="exoDNase_III"/>
    <property type="match status" value="1"/>
</dbReference>
<keyword evidence="12" id="KW-0732">Signal</keyword>
<dbReference type="InterPro" id="IPR005135">
    <property type="entry name" value="Endo/exonuclease/phosphatase"/>
</dbReference>
<feature type="binding site" evidence="8">
    <location>
        <position position="228"/>
    </location>
    <ligand>
        <name>Mg(2+)</name>
        <dbReference type="ChEBI" id="CHEBI:18420"/>
        <label>1</label>
    </ligand>
</feature>
<dbReference type="WBParaSite" id="PSAMB.scaffold2430size23268.g17713.t1">
    <property type="protein sequence ID" value="PSAMB.scaffold2430size23268.g17713.t1"/>
    <property type="gene ID" value="PSAMB.scaffold2430size23268.g17713"/>
</dbReference>
<dbReference type="GO" id="GO:0008081">
    <property type="term" value="F:phosphoric diester hydrolase activity"/>
    <property type="evidence" value="ECO:0007669"/>
    <property type="project" value="TreeGrafter"/>
</dbReference>
<feature type="active site" evidence="7">
    <location>
        <position position="189"/>
    </location>
</feature>
<evidence type="ECO:0000256" key="12">
    <source>
        <dbReference type="SAM" id="SignalP"/>
    </source>
</evidence>